<dbReference type="WBParaSite" id="Csp11.Scaffold630.g20222.t1">
    <property type="protein sequence ID" value="Csp11.Scaffold630.g20222.t1"/>
    <property type="gene ID" value="Csp11.Scaffold630.g20222"/>
</dbReference>
<sequence length="232" mass="26578">MSYYLSGLLNAKQIRNPPVDYEIGKEVLPKVEPQNICTRVFEILESVPRVPQEELIQEFVYLDITHNDKILSEVVDIILEKGVRNPENSQKCVEIVKAKVNHDTRNGCGKFHTAILRRNQKVFYDEREKKHRFGIANFMGEMYLNELASAKIIKRYTVTLFESLFEGNIDLDAIDHGFHLLKVTGKALDSDPSPDTINEWVEKFGTVQGSPKVAAMVQKFVELRARGWEEAV</sequence>
<accession>A0A1I7UX58</accession>
<dbReference type="AlphaFoldDB" id="A0A1I7UX58"/>
<keyword evidence="2" id="KW-1185">Reference proteome</keyword>
<evidence type="ECO:0000259" key="1">
    <source>
        <dbReference type="Pfam" id="PF02854"/>
    </source>
</evidence>
<evidence type="ECO:0000313" key="3">
    <source>
        <dbReference type="WBParaSite" id="Csp11.Scaffold630.g20222.t1"/>
    </source>
</evidence>
<dbReference type="STRING" id="1561998.A0A1I7UX58"/>
<dbReference type="SUPFAM" id="SSF48371">
    <property type="entry name" value="ARM repeat"/>
    <property type="match status" value="1"/>
</dbReference>
<dbReference type="GO" id="GO:0003723">
    <property type="term" value="F:RNA binding"/>
    <property type="evidence" value="ECO:0007669"/>
    <property type="project" value="InterPro"/>
</dbReference>
<dbReference type="InterPro" id="IPR003890">
    <property type="entry name" value="MIF4G-like_typ-3"/>
</dbReference>
<dbReference type="InterPro" id="IPR016024">
    <property type="entry name" value="ARM-type_fold"/>
</dbReference>
<name>A0A1I7UX58_9PELO</name>
<reference evidence="3" key="1">
    <citation type="submission" date="2016-11" db="UniProtKB">
        <authorList>
            <consortium name="WormBaseParasite"/>
        </authorList>
    </citation>
    <scope>IDENTIFICATION</scope>
</reference>
<organism evidence="2 3">
    <name type="scientific">Caenorhabditis tropicalis</name>
    <dbReference type="NCBI Taxonomy" id="1561998"/>
    <lineage>
        <taxon>Eukaryota</taxon>
        <taxon>Metazoa</taxon>
        <taxon>Ecdysozoa</taxon>
        <taxon>Nematoda</taxon>
        <taxon>Chromadorea</taxon>
        <taxon>Rhabditida</taxon>
        <taxon>Rhabditina</taxon>
        <taxon>Rhabditomorpha</taxon>
        <taxon>Rhabditoidea</taxon>
        <taxon>Rhabditidae</taxon>
        <taxon>Peloderinae</taxon>
        <taxon>Caenorhabditis</taxon>
    </lineage>
</organism>
<feature type="domain" description="MIF4G" evidence="1">
    <location>
        <begin position="53"/>
        <end position="206"/>
    </location>
</feature>
<dbReference type="Pfam" id="PF02854">
    <property type="entry name" value="MIF4G"/>
    <property type="match status" value="1"/>
</dbReference>
<evidence type="ECO:0000313" key="2">
    <source>
        <dbReference type="Proteomes" id="UP000095282"/>
    </source>
</evidence>
<dbReference type="Proteomes" id="UP000095282">
    <property type="component" value="Unplaced"/>
</dbReference>
<protein>
    <submittedName>
        <fullName evidence="3">MIF4G domain-containing protein</fullName>
    </submittedName>
</protein>
<proteinExistence type="predicted"/>
<dbReference type="eggNOG" id="KOG0401">
    <property type="taxonomic scope" value="Eukaryota"/>
</dbReference>
<dbReference type="Gene3D" id="1.25.40.180">
    <property type="match status" value="1"/>
</dbReference>